<accession>A0A1L0BSW0</accession>
<dbReference type="Proteomes" id="UP000182334">
    <property type="component" value="Chromosome IV"/>
</dbReference>
<evidence type="ECO:0000313" key="3">
    <source>
        <dbReference type="EMBL" id="SGZ54347.1"/>
    </source>
</evidence>
<evidence type="ECO:0000259" key="2">
    <source>
        <dbReference type="PROSITE" id="PS51411"/>
    </source>
</evidence>
<dbReference type="EMBL" id="LT635759">
    <property type="protein sequence ID" value="SGZ54347.1"/>
    <property type="molecule type" value="Genomic_DNA"/>
</dbReference>
<dbReference type="InterPro" id="IPR047767">
    <property type="entry name" value="PSP1-like"/>
</dbReference>
<gene>
    <name evidence="3" type="ORF">SAMEA4029010_CIC11G00000002497</name>
</gene>
<dbReference type="Pfam" id="PF04468">
    <property type="entry name" value="PSP1"/>
    <property type="match status" value="1"/>
</dbReference>
<dbReference type="PANTHER" id="PTHR43830">
    <property type="entry name" value="PROTEIN PSP1"/>
    <property type="match status" value="1"/>
</dbReference>
<feature type="region of interest" description="Disordered" evidence="1">
    <location>
        <begin position="1"/>
        <end position="51"/>
    </location>
</feature>
<feature type="compositionally biased region" description="Low complexity" evidence="1">
    <location>
        <begin position="15"/>
        <end position="35"/>
    </location>
</feature>
<organism evidence="3 4">
    <name type="scientific">Sungouiella intermedia</name>
    <dbReference type="NCBI Taxonomy" id="45354"/>
    <lineage>
        <taxon>Eukaryota</taxon>
        <taxon>Fungi</taxon>
        <taxon>Dikarya</taxon>
        <taxon>Ascomycota</taxon>
        <taxon>Saccharomycotina</taxon>
        <taxon>Pichiomycetes</taxon>
        <taxon>Metschnikowiaceae</taxon>
        <taxon>Sungouiella</taxon>
    </lineage>
</organism>
<name>A0A1L0BSW0_9ASCO</name>
<dbReference type="GO" id="GO:0005737">
    <property type="term" value="C:cytoplasm"/>
    <property type="evidence" value="ECO:0007669"/>
    <property type="project" value="TreeGrafter"/>
</dbReference>
<feature type="domain" description="PSP1 C-terminal" evidence="2">
    <location>
        <begin position="504"/>
        <end position="592"/>
    </location>
</feature>
<dbReference type="AlphaFoldDB" id="A0A1L0BSW0"/>
<evidence type="ECO:0000256" key="1">
    <source>
        <dbReference type="SAM" id="MobiDB-lite"/>
    </source>
</evidence>
<sequence length="689" mass="76228">MSLNVPDFLGPPPGSNQNHKSNSSSSQNPYKESSPASSGFPNYQVPFGSRDGLRPEFDDLLRSKLSTLENDLGSPQSRPYTGLPLSTGNTNGGNMSGGNGGVFSQHNAPPYGGFGAYNHQQFDAFNLPTELQGGIGTISSRRPSFAAESFTRSHSANVNNAGNSGSGVGGGIGSGVGVGGANNSSLSKGSLATFAAANNYSMNASRQGVFGYDQLADLFQNFSLNANLSDFQARRPLQLADHPLVPLHAYNTLPQFNHYTYPQQLQNYSQPQLFLTPPRNGPLEFSNPVNNVSPLSKAAAGPPVLPFNSQNMSLGQTMKLDNGLLLKDQYIMASADLKIMYSSVLRYFQDTSVSKEIMEKLQRLLENEVVVKLITFIKNLNNLTFNHKMLCLVINKNGKLDLLSYPSNSNIFLQEEDLVIVDGDRGKDLVMILAPLVSLNMAILFNFLKKIEHLKSLTITDNSGGTSVKNNHCGGTHSTSLKASSIINNHSNEDNEFIITLPTKQVLRFATPKEVLKLSGKFLEEKKAFITCFNKIKELGLNNDLTLINVEYQCDFKKLIFYYFANFKRIDFRGLIKELFKIYKTRIWLCAVLPYDRPDLYTSNGIESPKTTARGEIPREYDLSNEQIMNFSVAEFENLSLPSYFHLKNMLNLIDYLGVEVKGNFYGFNVENDGKARSFDPFGDEKRKH</sequence>
<dbReference type="InterPro" id="IPR007557">
    <property type="entry name" value="PSP1_C"/>
</dbReference>
<dbReference type="PANTHER" id="PTHR43830:SF3">
    <property type="entry name" value="PROTEIN PSP1"/>
    <property type="match status" value="1"/>
</dbReference>
<proteinExistence type="predicted"/>
<protein>
    <submittedName>
        <fullName evidence="3">CIC11C00000002497</fullName>
    </submittedName>
</protein>
<dbReference type="OrthoDB" id="243127at2759"/>
<evidence type="ECO:0000313" key="4">
    <source>
        <dbReference type="Proteomes" id="UP000182334"/>
    </source>
</evidence>
<reference evidence="3 4" key="1">
    <citation type="submission" date="2016-10" db="EMBL/GenBank/DDBJ databases">
        <authorList>
            <person name="de Groot N.N."/>
        </authorList>
    </citation>
    <scope>NUCLEOTIDE SEQUENCE [LARGE SCALE GENOMIC DNA]</scope>
    <source>
        <strain evidence="3 4">CBS 141442</strain>
    </source>
</reference>
<dbReference type="PROSITE" id="PS51411">
    <property type="entry name" value="PSP1_C"/>
    <property type="match status" value="1"/>
</dbReference>
<keyword evidence="4" id="KW-1185">Reference proteome</keyword>